<organism evidence="2 3">
    <name type="scientific">Cryobacterium roopkundense</name>
    <dbReference type="NCBI Taxonomy" id="1001240"/>
    <lineage>
        <taxon>Bacteria</taxon>
        <taxon>Bacillati</taxon>
        <taxon>Actinomycetota</taxon>
        <taxon>Actinomycetes</taxon>
        <taxon>Micrococcales</taxon>
        <taxon>Microbacteriaceae</taxon>
        <taxon>Cryobacterium</taxon>
    </lineage>
</organism>
<evidence type="ECO:0000256" key="1">
    <source>
        <dbReference type="SAM" id="MobiDB-lite"/>
    </source>
</evidence>
<dbReference type="EMBL" id="JACHBQ010000001">
    <property type="protein sequence ID" value="MBB5641794.1"/>
    <property type="molecule type" value="Genomic_DNA"/>
</dbReference>
<feature type="region of interest" description="Disordered" evidence="1">
    <location>
        <begin position="28"/>
        <end position="56"/>
    </location>
</feature>
<gene>
    <name evidence="2" type="ORF">BJ997_002342</name>
</gene>
<reference evidence="2 3" key="1">
    <citation type="submission" date="2020-08" db="EMBL/GenBank/DDBJ databases">
        <title>Sequencing the genomes of 1000 actinobacteria strains.</title>
        <authorList>
            <person name="Klenk H.-P."/>
        </authorList>
    </citation>
    <scope>NUCLEOTIDE SEQUENCE [LARGE SCALE GENOMIC DNA]</scope>
    <source>
        <strain evidence="2 3">DSM 21065</strain>
    </source>
</reference>
<name>A0A7W8ZX19_9MICO</name>
<accession>A0A7W8ZX19</accession>
<protein>
    <submittedName>
        <fullName evidence="2">Uncharacterized protein</fullName>
    </submittedName>
</protein>
<feature type="compositionally biased region" description="Basic and acidic residues" evidence="1">
    <location>
        <begin position="32"/>
        <end position="41"/>
    </location>
</feature>
<evidence type="ECO:0000313" key="3">
    <source>
        <dbReference type="Proteomes" id="UP000561726"/>
    </source>
</evidence>
<comment type="caution">
    <text evidence="2">The sequence shown here is derived from an EMBL/GenBank/DDBJ whole genome shotgun (WGS) entry which is preliminary data.</text>
</comment>
<dbReference type="AlphaFoldDB" id="A0A7W8ZX19"/>
<sequence length="195" mass="21427">MALRSTVQLCTSGTRVTKHPRILSTPCTRGPRAHECPDRLRGHSTRPPLDSDRGVCKLRTPSGVTTLWNPSQPWPACPRRQLDAVEMVRRSERALGLAIREGQFRGEITRRGQGGGVGPGATSRSDHDLARVTDFASINELSGNSAGIYDLTDHVTEEEFEVSLSIAREEGHGCQHHVRGPGHMVTSIMFVTSRR</sequence>
<dbReference type="Proteomes" id="UP000561726">
    <property type="component" value="Unassembled WGS sequence"/>
</dbReference>
<evidence type="ECO:0000313" key="2">
    <source>
        <dbReference type="EMBL" id="MBB5641794.1"/>
    </source>
</evidence>
<proteinExistence type="predicted"/>